<gene>
    <name evidence="2" type="ORF">SAMN05444365_1201</name>
</gene>
<evidence type="ECO:0000313" key="2">
    <source>
        <dbReference type="EMBL" id="SDZ46488.1"/>
    </source>
</evidence>
<dbReference type="RefSeq" id="WP_245737079.1">
    <property type="nucleotide sequence ID" value="NZ_FNPH01000020.1"/>
</dbReference>
<dbReference type="InterPro" id="IPR052906">
    <property type="entry name" value="Type_IV_Methyl-Rstrct_Enzyme"/>
</dbReference>
<keyword evidence="3" id="KW-1185">Reference proteome</keyword>
<dbReference type="InterPro" id="IPR007560">
    <property type="entry name" value="Restrct_endonuc_IV_Mrr"/>
</dbReference>
<dbReference type="PANTHER" id="PTHR30015:SF7">
    <property type="entry name" value="TYPE IV METHYL-DIRECTED RESTRICTION ENZYME ECOKMRR"/>
    <property type="match status" value="1"/>
</dbReference>
<dbReference type="EMBL" id="FNPH01000020">
    <property type="protein sequence ID" value="SDZ46488.1"/>
    <property type="molecule type" value="Genomic_DNA"/>
</dbReference>
<protein>
    <submittedName>
        <fullName evidence="2">Restriction endonuclease</fullName>
    </submittedName>
</protein>
<dbReference type="Proteomes" id="UP000242415">
    <property type="component" value="Unassembled WGS sequence"/>
</dbReference>
<organism evidence="2 3">
    <name type="scientific">Micromonospora pattaloongensis</name>
    <dbReference type="NCBI Taxonomy" id="405436"/>
    <lineage>
        <taxon>Bacteria</taxon>
        <taxon>Bacillati</taxon>
        <taxon>Actinomycetota</taxon>
        <taxon>Actinomycetes</taxon>
        <taxon>Micromonosporales</taxon>
        <taxon>Micromonosporaceae</taxon>
        <taxon>Micromonospora</taxon>
    </lineage>
</organism>
<evidence type="ECO:0000313" key="3">
    <source>
        <dbReference type="Proteomes" id="UP000242415"/>
    </source>
</evidence>
<keyword evidence="2" id="KW-0540">Nuclease</keyword>
<name>A0A1H3T9D8_9ACTN</name>
<reference evidence="3" key="1">
    <citation type="submission" date="2016-10" db="EMBL/GenBank/DDBJ databases">
        <authorList>
            <person name="Varghese N."/>
            <person name="Submissions S."/>
        </authorList>
    </citation>
    <scope>NUCLEOTIDE SEQUENCE [LARGE SCALE GENOMIC DNA]</scope>
    <source>
        <strain evidence="3">DSM 45245</strain>
    </source>
</reference>
<evidence type="ECO:0000259" key="1">
    <source>
        <dbReference type="Pfam" id="PF04471"/>
    </source>
</evidence>
<dbReference type="Gene3D" id="3.40.1350.10">
    <property type="match status" value="1"/>
</dbReference>
<dbReference type="GO" id="GO:0009307">
    <property type="term" value="P:DNA restriction-modification system"/>
    <property type="evidence" value="ECO:0007669"/>
    <property type="project" value="InterPro"/>
</dbReference>
<dbReference type="InterPro" id="IPR011856">
    <property type="entry name" value="tRNA_endonuc-like_dom_sf"/>
</dbReference>
<dbReference type="PANTHER" id="PTHR30015">
    <property type="entry name" value="MRR RESTRICTION SYSTEM PROTEIN"/>
    <property type="match status" value="1"/>
</dbReference>
<feature type="domain" description="Restriction endonuclease type IV Mrr" evidence="1">
    <location>
        <begin position="256"/>
        <end position="387"/>
    </location>
</feature>
<dbReference type="GO" id="GO:0015666">
    <property type="term" value="F:restriction endodeoxyribonuclease activity"/>
    <property type="evidence" value="ECO:0007669"/>
    <property type="project" value="TreeGrafter"/>
</dbReference>
<sequence>MTMPPTKQSGLSLDELLTVMDRTSANLERLQAIWDRAYPLLPTGPSTGSSNEYDDLTRAWNDLLPGLPKIDGWTVTESLPDMDSIGRAYIDYLEISEPPLPLEDAKEAPGRALVEYRHRLNRARRRAVRERIQELTTKVDTLLPQILAASEDAVGDLALSHPGVSEVEAAIAELERLMGDTTNRQGRWSDLHRHLHFSQPHDWSDIHNLDWPSVKPDIEAAMFSEVEPLPVPEVDLGLAAAQQPAGAASTALDWEQITPGDFERLLYDLLRHLPGYQNVQLLMKANAADRGRDVSAERVITDGSGSVRTERVMIQAKHWLSKSVPPEEISGALTRLALWEPPVIRGLIVATTGHFTPDAVAWTEKHNESGKMPFIDLWPESKLATLLSERPWLAAQYGLR</sequence>
<dbReference type="AlphaFoldDB" id="A0A1H3T9D8"/>
<keyword evidence="2" id="KW-0378">Hydrolase</keyword>
<accession>A0A1H3T9D8</accession>
<dbReference type="GO" id="GO:0003677">
    <property type="term" value="F:DNA binding"/>
    <property type="evidence" value="ECO:0007669"/>
    <property type="project" value="InterPro"/>
</dbReference>
<dbReference type="Pfam" id="PF04471">
    <property type="entry name" value="Mrr_cat"/>
    <property type="match status" value="1"/>
</dbReference>
<keyword evidence="2" id="KW-0255">Endonuclease</keyword>
<proteinExistence type="predicted"/>